<dbReference type="PROSITE" id="PS50262">
    <property type="entry name" value="G_PROTEIN_RECEP_F1_2"/>
    <property type="match status" value="1"/>
</dbReference>
<evidence type="ECO:0000256" key="4">
    <source>
        <dbReference type="ARBA" id="ARBA00023136"/>
    </source>
</evidence>
<feature type="disulfide bond" evidence="6">
    <location>
        <begin position="1147"/>
        <end position="1156"/>
    </location>
</feature>
<dbReference type="InterPro" id="IPR000742">
    <property type="entry name" value="EGF"/>
</dbReference>
<comment type="caution">
    <text evidence="6">Lacks conserved residue(s) required for the propagation of feature annotation.</text>
</comment>
<feature type="domain" description="EGF-like" evidence="10">
    <location>
        <begin position="1074"/>
        <end position="1117"/>
    </location>
</feature>
<evidence type="ECO:0000256" key="1">
    <source>
        <dbReference type="ARBA" id="ARBA00004370"/>
    </source>
</evidence>
<dbReference type="Proteomes" id="UP000663834">
    <property type="component" value="Unassembled WGS sequence"/>
</dbReference>
<feature type="disulfide bond" evidence="7">
    <location>
        <begin position="163"/>
        <end position="175"/>
    </location>
</feature>
<feature type="transmembrane region" description="Helical" evidence="8">
    <location>
        <begin position="1372"/>
        <end position="1398"/>
    </location>
</feature>
<feature type="disulfide bond" evidence="6">
    <location>
        <begin position="1062"/>
        <end position="1071"/>
    </location>
</feature>
<dbReference type="Gene3D" id="2.10.25.10">
    <property type="entry name" value="Laminin"/>
    <property type="match status" value="1"/>
</dbReference>
<protein>
    <submittedName>
        <fullName evidence="12">Uncharacterized protein</fullName>
    </submittedName>
</protein>
<evidence type="ECO:0000256" key="8">
    <source>
        <dbReference type="SAM" id="Phobius"/>
    </source>
</evidence>
<dbReference type="SUPFAM" id="SSF57196">
    <property type="entry name" value="EGF/Laminin"/>
    <property type="match status" value="1"/>
</dbReference>
<proteinExistence type="predicted"/>
<keyword evidence="3 8" id="KW-1133">Transmembrane helix</keyword>
<evidence type="ECO:0000259" key="11">
    <source>
        <dbReference type="PROSITE" id="PS50262"/>
    </source>
</evidence>
<dbReference type="OrthoDB" id="382013at2759"/>
<dbReference type="PROSITE" id="PS00022">
    <property type="entry name" value="EGF_1"/>
    <property type="match status" value="4"/>
</dbReference>
<feature type="disulfide bond" evidence="6">
    <location>
        <begin position="1107"/>
        <end position="1116"/>
    </location>
</feature>
<evidence type="ECO:0000256" key="5">
    <source>
        <dbReference type="ARBA" id="ARBA00023157"/>
    </source>
</evidence>
<dbReference type="Gene3D" id="4.10.400.10">
    <property type="entry name" value="Low-density Lipoprotein Receptor"/>
    <property type="match status" value="2"/>
</dbReference>
<evidence type="ECO:0000313" key="13">
    <source>
        <dbReference type="Proteomes" id="UP000663834"/>
    </source>
</evidence>
<dbReference type="InterPro" id="IPR050906">
    <property type="entry name" value="Notch_signaling"/>
</dbReference>
<keyword evidence="6" id="KW-0245">EGF-like domain</keyword>
<dbReference type="InterPro" id="IPR002172">
    <property type="entry name" value="LDrepeatLR_classA_rpt"/>
</dbReference>
<feature type="disulfide bond" evidence="6">
    <location>
        <begin position="1335"/>
        <end position="1344"/>
    </location>
</feature>
<feature type="transmembrane region" description="Helical" evidence="8">
    <location>
        <begin position="1463"/>
        <end position="1484"/>
    </location>
</feature>
<feature type="transmembrane region" description="Helical" evidence="8">
    <location>
        <begin position="1665"/>
        <end position="1687"/>
    </location>
</feature>
<dbReference type="InterPro" id="IPR036055">
    <property type="entry name" value="LDL_receptor-like_sf"/>
</dbReference>
<organism evidence="12 13">
    <name type="scientific">Rotaria magnacalcarata</name>
    <dbReference type="NCBI Taxonomy" id="392030"/>
    <lineage>
        <taxon>Eukaryota</taxon>
        <taxon>Metazoa</taxon>
        <taxon>Spiralia</taxon>
        <taxon>Gnathifera</taxon>
        <taxon>Rotifera</taxon>
        <taxon>Eurotatoria</taxon>
        <taxon>Bdelloidea</taxon>
        <taxon>Philodinida</taxon>
        <taxon>Philodinidae</taxon>
        <taxon>Rotaria</taxon>
    </lineage>
</organism>
<evidence type="ECO:0000256" key="9">
    <source>
        <dbReference type="SAM" id="SignalP"/>
    </source>
</evidence>
<dbReference type="EMBL" id="CAJNOW010018020">
    <property type="protein sequence ID" value="CAF1662429.1"/>
    <property type="molecule type" value="Genomic_DNA"/>
</dbReference>
<dbReference type="GO" id="GO:0016020">
    <property type="term" value="C:membrane"/>
    <property type="evidence" value="ECO:0007669"/>
    <property type="project" value="UniProtKB-SubCell"/>
</dbReference>
<evidence type="ECO:0000256" key="3">
    <source>
        <dbReference type="ARBA" id="ARBA00022989"/>
    </source>
</evidence>
<reference evidence="12" key="1">
    <citation type="submission" date="2021-02" db="EMBL/GenBank/DDBJ databases">
        <authorList>
            <person name="Nowell W R."/>
        </authorList>
    </citation>
    <scope>NUCLEOTIDE SEQUENCE</scope>
</reference>
<feature type="disulfide bond" evidence="7">
    <location>
        <begin position="205"/>
        <end position="217"/>
    </location>
</feature>
<feature type="transmembrane region" description="Helical" evidence="8">
    <location>
        <begin position="1539"/>
        <end position="1572"/>
    </location>
</feature>
<dbReference type="Gene3D" id="1.20.1070.10">
    <property type="entry name" value="Rhodopsin 7-helix transmembrane proteins"/>
    <property type="match status" value="1"/>
</dbReference>
<evidence type="ECO:0000313" key="12">
    <source>
        <dbReference type="EMBL" id="CAF1662429.1"/>
    </source>
</evidence>
<comment type="subcellular location">
    <subcellularLocation>
        <location evidence="1">Membrane</location>
    </subcellularLocation>
</comment>
<comment type="caution">
    <text evidence="12">The sequence shown here is derived from an EMBL/GenBank/DDBJ whole genome shotgun (WGS) entry which is preliminary data.</text>
</comment>
<keyword evidence="9" id="KW-0732">Signal</keyword>
<feature type="domain" description="EGF-like" evidence="10">
    <location>
        <begin position="1119"/>
        <end position="1157"/>
    </location>
</feature>
<dbReference type="PRINTS" id="PR00261">
    <property type="entry name" value="LDLRECEPTOR"/>
</dbReference>
<gene>
    <name evidence="12" type="ORF">KQP761_LOCUS32392</name>
</gene>
<feature type="signal peptide" evidence="9">
    <location>
        <begin position="1"/>
        <end position="18"/>
    </location>
</feature>
<dbReference type="GO" id="GO:0005112">
    <property type="term" value="F:Notch binding"/>
    <property type="evidence" value="ECO:0007669"/>
    <property type="project" value="TreeGrafter"/>
</dbReference>
<name>A0A816FJX9_9BILA</name>
<dbReference type="SMART" id="SM00181">
    <property type="entry name" value="EGF"/>
    <property type="match status" value="4"/>
</dbReference>
<feature type="chain" id="PRO_5032426959" evidence="9">
    <location>
        <begin position="19"/>
        <end position="1710"/>
    </location>
</feature>
<feature type="transmembrane region" description="Helical" evidence="8">
    <location>
        <begin position="1496"/>
        <end position="1519"/>
    </location>
</feature>
<feature type="disulfide bond" evidence="7">
    <location>
        <begin position="618"/>
        <end position="636"/>
    </location>
</feature>
<evidence type="ECO:0000256" key="6">
    <source>
        <dbReference type="PROSITE-ProRule" id="PRU00076"/>
    </source>
</evidence>
<accession>A0A816FJX9</accession>
<dbReference type="PROSITE" id="PS50068">
    <property type="entry name" value="LDLRA_2"/>
    <property type="match status" value="3"/>
</dbReference>
<dbReference type="SUPFAM" id="SSF81321">
    <property type="entry name" value="Family A G protein-coupled receptor-like"/>
    <property type="match status" value="1"/>
</dbReference>
<dbReference type="PROSITE" id="PS50026">
    <property type="entry name" value="EGF_3"/>
    <property type="match status" value="4"/>
</dbReference>
<evidence type="ECO:0000259" key="10">
    <source>
        <dbReference type="PROSITE" id="PS50026"/>
    </source>
</evidence>
<dbReference type="InterPro" id="IPR017452">
    <property type="entry name" value="GPCR_Rhodpsn_7TM"/>
</dbReference>
<evidence type="ECO:0000256" key="2">
    <source>
        <dbReference type="ARBA" id="ARBA00022692"/>
    </source>
</evidence>
<evidence type="ECO:0000256" key="7">
    <source>
        <dbReference type="PROSITE-ProRule" id="PRU00124"/>
    </source>
</evidence>
<keyword evidence="2 8" id="KW-0812">Transmembrane</keyword>
<dbReference type="PANTHER" id="PTHR24044:SF417">
    <property type="entry name" value="WEARY, ISOFORM B"/>
    <property type="match status" value="1"/>
</dbReference>
<keyword evidence="4 8" id="KW-0472">Membrane</keyword>
<feature type="disulfide bond" evidence="7">
    <location>
        <begin position="611"/>
        <end position="623"/>
    </location>
</feature>
<keyword evidence="5 6" id="KW-1015">Disulfide bond</keyword>
<dbReference type="PANTHER" id="PTHR24044">
    <property type="entry name" value="NOTCH LIGAND FAMILY MEMBER"/>
    <property type="match status" value="1"/>
</dbReference>
<feature type="disulfide bond" evidence="7">
    <location>
        <begin position="212"/>
        <end position="230"/>
    </location>
</feature>
<feature type="domain" description="G-protein coupled receptors family 1 profile" evidence="11">
    <location>
        <begin position="1389"/>
        <end position="1685"/>
    </location>
</feature>
<feature type="transmembrane region" description="Helical" evidence="8">
    <location>
        <begin position="1410"/>
        <end position="1438"/>
    </location>
</feature>
<dbReference type="SUPFAM" id="SSF57424">
    <property type="entry name" value="LDL receptor-like module"/>
    <property type="match status" value="2"/>
</dbReference>
<feature type="domain" description="EGF-like" evidence="10">
    <location>
        <begin position="1033"/>
        <end position="1072"/>
    </location>
</feature>
<dbReference type="CDD" id="cd00112">
    <property type="entry name" value="LDLa"/>
    <property type="match status" value="2"/>
</dbReference>
<feature type="disulfide bond" evidence="7">
    <location>
        <begin position="182"/>
        <end position="197"/>
    </location>
</feature>
<feature type="domain" description="EGF-like" evidence="10">
    <location>
        <begin position="1310"/>
        <end position="1345"/>
    </location>
</feature>
<sequence length="1710" mass="201073">MQLITNVLFLVIIQLVENQIYLMNTEDGISIEFYDCISIKTLFYCRRPEKPIDLIRDNDTISCEKNGGKLYSFSELKLMKINTSIILHQWKSSLERVEQYSRYLRYSDQFNGYVCHCIHSESFGKNCEYRLPIDTKIDQTLQWQFKMKSKYDVLVQTLGDILCYISYECNFGQLCIDWREICDGIQHCMYGNDEKNCDILELNECENDEYRCMNGMCIPDQYFLDGDFDCLDWSDEIQFKNDRECTFQLVNAQCNDRICPSYQYSCGDGQCLEDRFDFQKRRGALECLSRREQYFICETHFSFSRWTIPNGRCVGGERYEEPPKKNQSEYEMCQYLLKCALSQGKEKGCPCLRNLQCFDHLNQNCSLDLIEYPSSGIVAPYLRFFFNRTHSKEHSLPDWIMINGTVNCRGILISITTMMKFNSTLNVRRIIEEIFCQKSENISLLENINVVDQCYHPNNSITICNESNHCLSLFRVKDGFVDCLNEMDELVSINTSKTCSNVQHYRFRCSINQPTCLSVKALGNGKNDCENRFDEFWLSTDRKLSEMKCNQEKKEECSILREYIKQSWISMNKNETQTEFRIPFRSYCDTFSNLISKEDENVNECQKWWICNDDQYQCQTGQCIEKNWLSDGEWDCVNAEDEYNLFYQRIKLLEDNSYNSSSIVQSRFGICNLKQPFFCFSFDTLHKPYSCLNLSQIANNEIDCLGAIDERNTLKHCDHSSTLGYNFKCSSSNICIPYFIHCKSNYRCPNETDDEHWCSRQYQPDNCFNVLDFICFDGKCIKGGRCNEELECSFGEDEYMCDYQSLSRLILVPYRQGKQNYAKNKKHIIRLPQYPININTTQIYFNSNITDIPLTDFSLNAASLIPAYWCNRGVGILLLNTSTVCFCPPQYYGDKCQYHSDRLIVLLHLNFSQSIYTIKTNQIILLKFLLVFLFDNETLMTNEFDIEPTLEMKIIQKKMIYFVYSHSSNFVKQRNKRYFNRSDILNVHRYSIRIEMYEIRPNEKPLFKSVWEYSIHFDYLPVLRLAKFLQLTKPKRCSNDQCNENEECHQLINDGSKSSCLCKNNFNGENCSIEDSQCKNNYCSSNSLCKPNYRSLLRGNAFPYCICPFNRYGQRCHIEHDYCKLDECLNGGTCLPSSTPNKIICLCPDHFYGSYCQWKTSFSNISLHTNLNYEGIVIQYFHINFISLDLILVHQQIHKNLPSFIEYQDDQITTPTIVLAKLYSSYHQDIEPNLYLLSLQINVSSIIGIVSINEQNQCLNIESLGTDFSPIQYHYICINNESLLCFYDNYYLCICNKNHTGVECFHYYHQLDQCSYCLAEGRCLKGDSNHFLCLCPSCYSGHQCEFNSKSFTFTLDQLFYTDLISIHKQKTFYLIIIIFLLVFLIGIPNNVFSFVTFKREMCLRTGIGHYLLYVSLVNQLNLGFLLGRLIHLSLIIFIPQPFSIINNIFCKLFNYFLICSTRISYWFSSFVALERVFTTIFINVQWFKKSHIARRLMFFTFILILISSSYELIFIKFFIRIENNVSTMCVMDFSSSYQSTWILIHQIISILHFILPILINLLSTIAIIFIVIKNKMNIHMANRYQITTNVKQSTMINNSKTEDHKIVERRDRLNLLRDVLNEHKEMITRPILTLIPSIFSLFSFPFFIVSFSLGCQTLETNQLRYLLMSSYFISFIPQIVTFFLYIYPSTFYTKQWKTTIIARRITTFRQ</sequence>
<dbReference type="Pfam" id="PF00057">
    <property type="entry name" value="Ldl_recept_a"/>
    <property type="match status" value="2"/>
</dbReference>
<feature type="disulfide bond" evidence="6">
    <location>
        <begin position="1128"/>
        <end position="1145"/>
    </location>
</feature>
<dbReference type="SMART" id="SM00192">
    <property type="entry name" value="LDLa"/>
    <property type="match status" value="6"/>
</dbReference>
<feature type="transmembrane region" description="Helical" evidence="8">
    <location>
        <begin position="1631"/>
        <end position="1653"/>
    </location>
</feature>